<protein>
    <submittedName>
        <fullName evidence="2">Cytochrome C</fullName>
    </submittedName>
</protein>
<keyword evidence="3" id="KW-1185">Reference proteome</keyword>
<feature type="chain" id="PRO_5031411372" evidence="1">
    <location>
        <begin position="19"/>
        <end position="428"/>
    </location>
</feature>
<evidence type="ECO:0000256" key="1">
    <source>
        <dbReference type="SAM" id="SignalP"/>
    </source>
</evidence>
<sequence length="428" mass="46699">MVALLLVQVLTSPIVAHALPVFARQTGQNCVACHAGGQFPELTSYGRLFKLTGYTIGSRTIPLAAMGVVSYTKSATPSDDAAFAKDATALFQTGSLFVAGKITENVGVFAQATYNNYDSQNPDTNKWQGKWGSDNMELRYADRLIDPGRDLIFGVSVNNNPSFADPWNTAPAWMQYVPTQFGITGPDAAPIVSQLGAQAAGVAAYVFWNQSVYAEVAAYQTANGAWSLFSQGTKNPDQVKLRGSNPYVRLAFNRDWGPHSAMVGVMAMNANIYPDNLAPRGPTTRYRDRGVDAQYQYLLDPHSVTAQVSYITEAIDNGDVTGTAANPDNRLRQLKVKGSYVYRAKYGGSLSYFSTTGSSDAVLYADPAGNPDTRGWVPELFWTPVQYLRVGAQYYNFRRYHGAVANYDGAGRNPSNNNTLFVYVWGSY</sequence>
<accession>A0A7W2FF54</accession>
<dbReference type="EMBL" id="JACEZU010000019">
    <property type="protein sequence ID" value="MBA5690581.1"/>
    <property type="molecule type" value="Genomic_DNA"/>
</dbReference>
<reference evidence="2 3" key="1">
    <citation type="submission" date="2020-07" db="EMBL/GenBank/DDBJ databases">
        <title>Novel species isolated from subtropical streams in China.</title>
        <authorList>
            <person name="Lu H."/>
        </authorList>
    </citation>
    <scope>NUCLEOTIDE SEQUENCE [LARGE SCALE GENOMIC DNA]</scope>
    <source>
        <strain evidence="2 3">LX47W</strain>
    </source>
</reference>
<comment type="caution">
    <text evidence="2">The sequence shown here is derived from an EMBL/GenBank/DDBJ whole genome shotgun (WGS) entry which is preliminary data.</text>
</comment>
<organism evidence="2 3">
    <name type="scientific">Rugamonas apoptosis</name>
    <dbReference type="NCBI Taxonomy" id="2758570"/>
    <lineage>
        <taxon>Bacteria</taxon>
        <taxon>Pseudomonadati</taxon>
        <taxon>Pseudomonadota</taxon>
        <taxon>Betaproteobacteria</taxon>
        <taxon>Burkholderiales</taxon>
        <taxon>Oxalobacteraceae</taxon>
        <taxon>Telluria group</taxon>
        <taxon>Rugamonas</taxon>
    </lineage>
</organism>
<name>A0A7W2FF54_9BURK</name>
<dbReference type="Proteomes" id="UP000573499">
    <property type="component" value="Unassembled WGS sequence"/>
</dbReference>
<evidence type="ECO:0000313" key="2">
    <source>
        <dbReference type="EMBL" id="MBA5690581.1"/>
    </source>
</evidence>
<feature type="signal peptide" evidence="1">
    <location>
        <begin position="1"/>
        <end position="18"/>
    </location>
</feature>
<proteinExistence type="predicted"/>
<evidence type="ECO:0000313" key="3">
    <source>
        <dbReference type="Proteomes" id="UP000573499"/>
    </source>
</evidence>
<keyword evidence="1" id="KW-0732">Signal</keyword>
<dbReference type="AlphaFoldDB" id="A0A7W2FF54"/>
<gene>
    <name evidence="2" type="ORF">H3H39_26450</name>
</gene>